<dbReference type="Proteomes" id="UP000011841">
    <property type="component" value="Chromosome"/>
</dbReference>
<evidence type="ECO:0008006" key="4">
    <source>
        <dbReference type="Google" id="ProtNLM"/>
    </source>
</evidence>
<dbReference type="Pfam" id="PF07813">
    <property type="entry name" value="LTXXQ"/>
    <property type="match status" value="1"/>
</dbReference>
<gene>
    <name evidence="2" type="ORF">S58_38610</name>
</gene>
<dbReference type="AlphaFoldDB" id="M4Z990"/>
<dbReference type="HOGENOM" id="CLU_092710_0_0_5"/>
<dbReference type="KEGG" id="aol:S58_38610"/>
<protein>
    <recommendedName>
        <fullName evidence="4">LTXXQ motif family protein</fullName>
    </recommendedName>
</protein>
<dbReference type="STRING" id="1245469.S58_38610"/>
<sequence>MGALAGQPRQVDAQGLFKGVEQGAREGNRAAGPVGGVLGGAIGGVVGVVTGVTGTFTGNAGQPSAQPAAPAADTKKAQSSKSAKTKLAKAAPMLTQPGVPQLTAEQIVSTSDANVERLKNGLNLTEEQAKIWGPFANAMHALGHNGADRLNLRIARAKRDPPDDIIEQMRNEAQFLVDRAADQRAVSDAAEPLYTSLDDKQKQIFIDEMVRLSRERGLD</sequence>
<evidence type="ECO:0000313" key="3">
    <source>
        <dbReference type="Proteomes" id="UP000011841"/>
    </source>
</evidence>
<dbReference type="InterPro" id="IPR012899">
    <property type="entry name" value="LTXXQ"/>
</dbReference>
<dbReference type="eggNOG" id="ENOG50344K2">
    <property type="taxonomic scope" value="Bacteria"/>
</dbReference>
<accession>M4Z990</accession>
<dbReference type="PATRIC" id="fig|1245469.3.peg.3941"/>
<proteinExistence type="predicted"/>
<feature type="compositionally biased region" description="Low complexity" evidence="1">
    <location>
        <begin position="60"/>
        <end position="82"/>
    </location>
</feature>
<dbReference type="EMBL" id="AP012603">
    <property type="protein sequence ID" value="BAM89851.1"/>
    <property type="molecule type" value="Genomic_DNA"/>
</dbReference>
<evidence type="ECO:0000313" key="2">
    <source>
        <dbReference type="EMBL" id="BAM89851.1"/>
    </source>
</evidence>
<dbReference type="GO" id="GO:0042597">
    <property type="term" value="C:periplasmic space"/>
    <property type="evidence" value="ECO:0007669"/>
    <property type="project" value="InterPro"/>
</dbReference>
<evidence type="ECO:0000256" key="1">
    <source>
        <dbReference type="SAM" id="MobiDB-lite"/>
    </source>
</evidence>
<reference evidence="2 3" key="1">
    <citation type="journal article" date="2013" name="Appl. Environ. Microbiol.">
        <title>Genome analysis suggests that the soil oligotrophic bacterium Agromonas oligotrophica (Bradyrhizobium oligotrophicum) is a nitrogen-fixing symbiont of Aeschynomene indica.</title>
        <authorList>
            <person name="Okubo T."/>
            <person name="Fukushima S."/>
            <person name="Itakura M."/>
            <person name="Oshima K."/>
            <person name="Longtonglang A."/>
            <person name="Teaumroong N."/>
            <person name="Mitsui H."/>
            <person name="Hattori M."/>
            <person name="Hattori R."/>
            <person name="Hattori T."/>
            <person name="Minamisawa K."/>
        </authorList>
    </citation>
    <scope>NUCLEOTIDE SEQUENCE [LARGE SCALE GENOMIC DNA]</scope>
    <source>
        <strain evidence="2 3">S58</strain>
    </source>
</reference>
<keyword evidence="3" id="KW-1185">Reference proteome</keyword>
<organism evidence="2 3">
    <name type="scientific">Bradyrhizobium oligotrophicum S58</name>
    <dbReference type="NCBI Taxonomy" id="1245469"/>
    <lineage>
        <taxon>Bacteria</taxon>
        <taxon>Pseudomonadati</taxon>
        <taxon>Pseudomonadota</taxon>
        <taxon>Alphaproteobacteria</taxon>
        <taxon>Hyphomicrobiales</taxon>
        <taxon>Nitrobacteraceae</taxon>
        <taxon>Bradyrhizobium</taxon>
    </lineage>
</organism>
<feature type="region of interest" description="Disordered" evidence="1">
    <location>
        <begin position="60"/>
        <end position="91"/>
    </location>
</feature>
<name>M4Z990_9BRAD</name>